<reference evidence="3" key="1">
    <citation type="submission" date="2021-01" db="UniProtKB">
        <authorList>
            <consortium name="EnsemblPlants"/>
        </authorList>
    </citation>
    <scope>IDENTIFICATION</scope>
</reference>
<evidence type="ECO:0000313" key="4">
    <source>
        <dbReference type="Proteomes" id="UP000594263"/>
    </source>
</evidence>
<evidence type="ECO:0000256" key="1">
    <source>
        <dbReference type="SAM" id="Phobius"/>
    </source>
</evidence>
<keyword evidence="1" id="KW-0472">Membrane</keyword>
<protein>
    <recommendedName>
        <fullName evidence="2">DUF6821 domain-containing protein</fullName>
    </recommendedName>
</protein>
<organism evidence="3 4">
    <name type="scientific">Kalanchoe fedtschenkoi</name>
    <name type="common">Lavender scallops</name>
    <name type="synonym">South American air plant</name>
    <dbReference type="NCBI Taxonomy" id="63787"/>
    <lineage>
        <taxon>Eukaryota</taxon>
        <taxon>Viridiplantae</taxon>
        <taxon>Streptophyta</taxon>
        <taxon>Embryophyta</taxon>
        <taxon>Tracheophyta</taxon>
        <taxon>Spermatophyta</taxon>
        <taxon>Magnoliopsida</taxon>
        <taxon>eudicotyledons</taxon>
        <taxon>Gunneridae</taxon>
        <taxon>Pentapetalae</taxon>
        <taxon>Saxifragales</taxon>
        <taxon>Crassulaceae</taxon>
        <taxon>Kalanchoe</taxon>
    </lineage>
</organism>
<dbReference type="AlphaFoldDB" id="A0A7N0V3M8"/>
<keyword evidence="1" id="KW-0812">Transmembrane</keyword>
<proteinExistence type="predicted"/>
<dbReference type="Pfam" id="PF20705">
    <property type="entry name" value="DUF6821"/>
    <property type="match status" value="1"/>
</dbReference>
<keyword evidence="1" id="KW-1133">Transmembrane helix</keyword>
<dbReference type="Gramene" id="Kaladp0095s0650.1.v1.1">
    <property type="protein sequence ID" value="Kaladp0095s0650.1.v1.1"/>
    <property type="gene ID" value="Kaladp0095s0650.v1.1"/>
</dbReference>
<evidence type="ECO:0000259" key="2">
    <source>
        <dbReference type="Pfam" id="PF20705"/>
    </source>
</evidence>
<evidence type="ECO:0000313" key="3">
    <source>
        <dbReference type="EnsemblPlants" id="Kaladp0095s0650.1.v1.1"/>
    </source>
</evidence>
<dbReference type="PANTHER" id="PTHR33646">
    <property type="entry name" value="GB|AAF00631.1"/>
    <property type="match status" value="1"/>
</dbReference>
<dbReference type="EnsemblPlants" id="Kaladp0095s0650.1.v1.1">
    <property type="protein sequence ID" value="Kaladp0095s0650.1.v1.1"/>
    <property type="gene ID" value="Kaladp0095s0650.v1.1"/>
</dbReference>
<dbReference type="InterPro" id="IPR049224">
    <property type="entry name" value="DUF6821"/>
</dbReference>
<sequence>MDVEDEWEYLPDATYLLPVDGDARRPVRLSVFNMDYFSTHDSPLPPPANLLIPTPQFVPASTPTLQTQDQLLHPHPHNHYSTASSQVFFNNNNEFVDMKLLDSSSPTMIGFEDKKTDGLTISSPRKTFDLFNPDTCNLKNDVSWVGEGIIGDDDYAIDDHGGLNLWKLGISGIGAICSFGVAAAAISVLIFGNNHKVKHNHKLSFQIYADADNKRMKQVVQQATKFNEAMAAAVRGVPLSRARITYGGYYDNAL</sequence>
<feature type="transmembrane region" description="Helical" evidence="1">
    <location>
        <begin position="168"/>
        <end position="192"/>
    </location>
</feature>
<feature type="domain" description="DUF6821" evidence="2">
    <location>
        <begin position="85"/>
        <end position="252"/>
    </location>
</feature>
<dbReference type="PANTHER" id="PTHR33646:SF2">
    <property type="entry name" value="F20H23.8 PROTEIN"/>
    <property type="match status" value="1"/>
</dbReference>
<accession>A0A7N0V3M8</accession>
<dbReference type="InterPro" id="IPR045883">
    <property type="entry name" value="At4g13530-like"/>
</dbReference>
<keyword evidence="4" id="KW-1185">Reference proteome</keyword>
<dbReference type="Proteomes" id="UP000594263">
    <property type="component" value="Unplaced"/>
</dbReference>
<name>A0A7N0V3M8_KALFE</name>